<comment type="caution">
    <text evidence="1">The sequence shown here is derived from an EMBL/GenBank/DDBJ whole genome shotgun (WGS) entry which is preliminary data.</text>
</comment>
<organism evidence="1 2">
    <name type="scientific">Pseudoglutamicibacter albus</name>
    <dbReference type="NCBI Taxonomy" id="98671"/>
    <lineage>
        <taxon>Bacteria</taxon>
        <taxon>Bacillati</taxon>
        <taxon>Actinomycetota</taxon>
        <taxon>Actinomycetes</taxon>
        <taxon>Micrococcales</taxon>
        <taxon>Micrococcaceae</taxon>
        <taxon>Pseudoglutamicibacter</taxon>
    </lineage>
</organism>
<dbReference type="EMBL" id="JAVDXX010000001">
    <property type="protein sequence ID" value="MDR7294342.1"/>
    <property type="molecule type" value="Genomic_DNA"/>
</dbReference>
<dbReference type="Proteomes" id="UP001180715">
    <property type="component" value="Unassembled WGS sequence"/>
</dbReference>
<gene>
    <name evidence="1" type="ORF">J2S67_001610</name>
</gene>
<name>A0ABU1Z156_9MICC</name>
<dbReference type="RefSeq" id="WP_310248005.1">
    <property type="nucleotide sequence ID" value="NZ_JAVDXX010000001.1"/>
</dbReference>
<evidence type="ECO:0000313" key="2">
    <source>
        <dbReference type="Proteomes" id="UP001180715"/>
    </source>
</evidence>
<protein>
    <submittedName>
        <fullName evidence="1">Uncharacterized protein</fullName>
    </submittedName>
</protein>
<reference evidence="1" key="1">
    <citation type="submission" date="2023-07" db="EMBL/GenBank/DDBJ databases">
        <title>Sequencing the genomes of 1000 actinobacteria strains.</title>
        <authorList>
            <person name="Klenk H.-P."/>
        </authorList>
    </citation>
    <scope>NUCLEOTIDE SEQUENCE</scope>
    <source>
        <strain evidence="1">DSM 13068</strain>
    </source>
</reference>
<evidence type="ECO:0000313" key="1">
    <source>
        <dbReference type="EMBL" id="MDR7294342.1"/>
    </source>
</evidence>
<proteinExistence type="predicted"/>
<accession>A0ABU1Z156</accession>
<keyword evidence="2" id="KW-1185">Reference proteome</keyword>
<sequence length="69" mass="8027">MRKTRPDHRPFVDAETRLRVQTNLEANNARGERPPQKYDHYLKGVLWCAGGAKLMIEGPREHEMLPTSR</sequence>